<name>A0A9D5CP29_9LILI</name>
<comment type="catalytic activity">
    <reaction evidence="1">
        <text>Random hydrolysis of (1-&gt;4)-beta-D-mannosidic linkages in mannans, galactomannans and glucomannans.</text>
        <dbReference type="EC" id="3.2.1.78"/>
    </reaction>
</comment>
<dbReference type="InterPro" id="IPR001547">
    <property type="entry name" value="Glyco_hydro_5"/>
</dbReference>
<keyword evidence="4" id="KW-0378">Hydrolase</keyword>
<dbReference type="EC" id="3.2.1.78" evidence="3"/>
<evidence type="ECO:0000313" key="7">
    <source>
        <dbReference type="EMBL" id="KAJ0975475.1"/>
    </source>
</evidence>
<accession>A0A9D5CP29</accession>
<gene>
    <name evidence="7" type="ORF">J5N97_017440</name>
</gene>
<dbReference type="InterPro" id="IPR045053">
    <property type="entry name" value="MAN-like"/>
</dbReference>
<dbReference type="EMBL" id="JAGGNH010000004">
    <property type="protein sequence ID" value="KAJ0975475.1"/>
    <property type="molecule type" value="Genomic_DNA"/>
</dbReference>
<dbReference type="FunFam" id="3.20.20.80:FF:000012">
    <property type="entry name" value="Mannan endo-1,4-beta-mannosidase 6"/>
    <property type="match status" value="1"/>
</dbReference>
<evidence type="ECO:0000256" key="5">
    <source>
        <dbReference type="ARBA" id="ARBA00023295"/>
    </source>
</evidence>
<evidence type="ECO:0000256" key="2">
    <source>
        <dbReference type="ARBA" id="ARBA00005641"/>
    </source>
</evidence>
<dbReference type="GO" id="GO:0016985">
    <property type="term" value="F:mannan endo-1,4-beta-mannosidase activity"/>
    <property type="evidence" value="ECO:0007669"/>
    <property type="project" value="UniProtKB-EC"/>
</dbReference>
<keyword evidence="5" id="KW-0326">Glycosidase</keyword>
<keyword evidence="8" id="KW-1185">Reference proteome</keyword>
<protein>
    <recommendedName>
        <fullName evidence="3">mannan endo-1,4-beta-mannosidase</fullName>
        <ecNumber evidence="3">3.2.1.78</ecNumber>
    </recommendedName>
</protein>
<dbReference type="Gene3D" id="3.20.20.80">
    <property type="entry name" value="Glycosidases"/>
    <property type="match status" value="1"/>
</dbReference>
<dbReference type="AlphaFoldDB" id="A0A9D5CP29"/>
<feature type="domain" description="Glycoside hydrolase family 5" evidence="6">
    <location>
        <begin position="61"/>
        <end position="394"/>
    </location>
</feature>
<evidence type="ECO:0000259" key="6">
    <source>
        <dbReference type="Pfam" id="PF26410"/>
    </source>
</evidence>
<dbReference type="Proteomes" id="UP001085076">
    <property type="component" value="Miscellaneous, Linkage group lg04"/>
</dbReference>
<reference evidence="7" key="2">
    <citation type="journal article" date="2022" name="Hortic Res">
        <title>The genome of Dioscorea zingiberensis sheds light on the biosynthesis, origin and evolution of the medicinally important diosgenin saponins.</title>
        <authorList>
            <person name="Li Y."/>
            <person name="Tan C."/>
            <person name="Li Z."/>
            <person name="Guo J."/>
            <person name="Li S."/>
            <person name="Chen X."/>
            <person name="Wang C."/>
            <person name="Dai X."/>
            <person name="Yang H."/>
            <person name="Song W."/>
            <person name="Hou L."/>
            <person name="Xu J."/>
            <person name="Tong Z."/>
            <person name="Xu A."/>
            <person name="Yuan X."/>
            <person name="Wang W."/>
            <person name="Yang Q."/>
            <person name="Chen L."/>
            <person name="Sun Z."/>
            <person name="Wang K."/>
            <person name="Pan B."/>
            <person name="Chen J."/>
            <person name="Bao Y."/>
            <person name="Liu F."/>
            <person name="Qi X."/>
            <person name="Gang D.R."/>
            <person name="Wen J."/>
            <person name="Li J."/>
        </authorList>
    </citation>
    <scope>NUCLEOTIDE SEQUENCE</scope>
    <source>
        <strain evidence="7">Dzin_1.0</strain>
    </source>
</reference>
<dbReference type="InterPro" id="IPR017853">
    <property type="entry name" value="GH"/>
</dbReference>
<evidence type="ECO:0000256" key="1">
    <source>
        <dbReference type="ARBA" id="ARBA00001678"/>
    </source>
</evidence>
<dbReference type="SUPFAM" id="SSF51445">
    <property type="entry name" value="(Trans)glycosidases"/>
    <property type="match status" value="1"/>
</dbReference>
<comment type="caution">
    <text evidence="7">The sequence shown here is derived from an EMBL/GenBank/DDBJ whole genome shotgun (WGS) entry which is preliminary data.</text>
</comment>
<evidence type="ECO:0000256" key="4">
    <source>
        <dbReference type="ARBA" id="ARBA00022801"/>
    </source>
</evidence>
<evidence type="ECO:0000256" key="3">
    <source>
        <dbReference type="ARBA" id="ARBA00012706"/>
    </source>
</evidence>
<organism evidence="7 8">
    <name type="scientific">Dioscorea zingiberensis</name>
    <dbReference type="NCBI Taxonomy" id="325984"/>
    <lineage>
        <taxon>Eukaryota</taxon>
        <taxon>Viridiplantae</taxon>
        <taxon>Streptophyta</taxon>
        <taxon>Embryophyta</taxon>
        <taxon>Tracheophyta</taxon>
        <taxon>Spermatophyta</taxon>
        <taxon>Magnoliopsida</taxon>
        <taxon>Liliopsida</taxon>
        <taxon>Dioscoreales</taxon>
        <taxon>Dioscoreaceae</taxon>
        <taxon>Dioscorea</taxon>
    </lineage>
</organism>
<reference evidence="7" key="1">
    <citation type="submission" date="2021-03" db="EMBL/GenBank/DDBJ databases">
        <authorList>
            <person name="Li Z."/>
            <person name="Yang C."/>
        </authorList>
    </citation>
    <scope>NUCLEOTIDE SEQUENCE</scope>
    <source>
        <strain evidence="7">Dzin_1.0</strain>
        <tissue evidence="7">Leaf</tissue>
    </source>
</reference>
<sequence>MPLIMPMGMHDRILKCGSSHCSVAPIKPGFAVHVGLGKAGARFHSLTHALEEMVEKEWGMVGKKGNQFVLDGRPFFVNGFNTYWLMIFATHEPNKGKVTDVLHQASSVGLNVCRTWAFNDACWMALQITPGVYDENVFQALDFVVSEAKRFGIRLILPFVNNWEEYGGKAQYVKWGREAGLNLTCDDDFFSDPTIKGYYKAHVKMILTRVNTITNVMYKDDPTIFAWELMNEPQCPSDPSGDKLQAWIEEMASYVKSIDPVHLLDIGVEGFYGPSTPEKMVLNPNHCSGQSGTDFIRNHQALGIDFASVHIYPDSWLKHKDNNVHLHFSKAWMCCHIDDADKMLGMPVVFGEFGVSRRNARFSFNYLDTFIYLIHKTLLKSTKKGGSGAGSLIWQLFPEGTENMDDGYAVVLSKSPTVSHILSLHSARLRNMVSKKPWKWPWSCRNRNMLDKFTSHDEL</sequence>
<dbReference type="OrthoDB" id="406631at2759"/>
<dbReference type="PANTHER" id="PTHR31451">
    <property type="match status" value="1"/>
</dbReference>
<evidence type="ECO:0000313" key="8">
    <source>
        <dbReference type="Proteomes" id="UP001085076"/>
    </source>
</evidence>
<comment type="similarity">
    <text evidence="2">Belongs to the glycosyl hydrolase 5 (cellulase A) family.</text>
</comment>
<dbReference type="GO" id="GO:0000272">
    <property type="term" value="P:polysaccharide catabolic process"/>
    <property type="evidence" value="ECO:0007669"/>
    <property type="project" value="InterPro"/>
</dbReference>
<proteinExistence type="inferred from homology"/>
<dbReference type="PANTHER" id="PTHR31451:SF54">
    <property type="entry name" value="MANNAN ENDO-1,4-BETA-MANNOSIDASE 6"/>
    <property type="match status" value="1"/>
</dbReference>
<dbReference type="Pfam" id="PF26410">
    <property type="entry name" value="GH5_mannosidase"/>
    <property type="match status" value="1"/>
</dbReference>